<reference evidence="6" key="1">
    <citation type="journal article" date="2006" name="Science">
        <title>Phytophthora genome sequences uncover evolutionary origins and mechanisms of pathogenesis.</title>
        <authorList>
            <person name="Tyler B.M."/>
            <person name="Tripathy S."/>
            <person name="Zhang X."/>
            <person name="Dehal P."/>
            <person name="Jiang R.H."/>
            <person name="Aerts A."/>
            <person name="Arredondo F.D."/>
            <person name="Baxter L."/>
            <person name="Bensasson D."/>
            <person name="Beynon J.L."/>
            <person name="Chapman J."/>
            <person name="Damasceno C.M."/>
            <person name="Dorrance A.E."/>
            <person name="Dou D."/>
            <person name="Dickerman A.W."/>
            <person name="Dubchak I.L."/>
            <person name="Garbelotto M."/>
            <person name="Gijzen M."/>
            <person name="Gordon S.G."/>
            <person name="Govers F."/>
            <person name="Grunwald N.J."/>
            <person name="Huang W."/>
            <person name="Ivors K.L."/>
            <person name="Jones R.W."/>
            <person name="Kamoun S."/>
            <person name="Krampis K."/>
            <person name="Lamour K.H."/>
            <person name="Lee M.K."/>
            <person name="McDonald W.H."/>
            <person name="Medina M."/>
            <person name="Meijer H.J."/>
            <person name="Nordberg E.K."/>
            <person name="Maclean D.J."/>
            <person name="Ospina-Giraldo M.D."/>
            <person name="Morris P.F."/>
            <person name="Phuntumart V."/>
            <person name="Putnam N.H."/>
            <person name="Rash S."/>
            <person name="Rose J.K."/>
            <person name="Sakihama Y."/>
            <person name="Salamov A.A."/>
            <person name="Savidor A."/>
            <person name="Scheuring C.F."/>
            <person name="Smith B.M."/>
            <person name="Sobral B.W."/>
            <person name="Terry A."/>
            <person name="Torto-Alalibo T.A."/>
            <person name="Win J."/>
            <person name="Xu Z."/>
            <person name="Zhang H."/>
            <person name="Grigoriev I.V."/>
            <person name="Rokhsar D.S."/>
            <person name="Boore J.L."/>
        </authorList>
    </citation>
    <scope>NUCLEOTIDE SEQUENCE [LARGE SCALE GENOMIC DNA]</scope>
    <source>
        <strain evidence="6">Pr102</strain>
    </source>
</reference>
<dbReference type="GO" id="GO:0016020">
    <property type="term" value="C:membrane"/>
    <property type="evidence" value="ECO:0007669"/>
    <property type="project" value="GOC"/>
</dbReference>
<dbReference type="VEuPathDB" id="FungiDB:KRP22_13119"/>
<dbReference type="Gene3D" id="2.60.40.1180">
    <property type="entry name" value="Golgi alpha-mannosidase II"/>
    <property type="match status" value="1"/>
</dbReference>
<dbReference type="InterPro" id="IPR013780">
    <property type="entry name" value="Glyco_hydro_b"/>
</dbReference>
<keyword evidence="6" id="KW-1185">Reference proteome</keyword>
<name>H3GVE3_PHYRM</name>
<keyword evidence="3" id="KW-1133">Transmembrane helix</keyword>
<dbReference type="InterPro" id="IPR001139">
    <property type="entry name" value="Glyco_hydro_30"/>
</dbReference>
<dbReference type="Proteomes" id="UP000005238">
    <property type="component" value="Unassembled WGS sequence"/>
</dbReference>
<dbReference type="SUPFAM" id="SSF50370">
    <property type="entry name" value="Ricin B-like lectins"/>
    <property type="match status" value="1"/>
</dbReference>
<dbReference type="InterPro" id="IPR035992">
    <property type="entry name" value="Ricin_B-like_lectins"/>
</dbReference>
<dbReference type="InParanoid" id="H3GVE3"/>
<feature type="domain" description="Ricin B lectin" evidence="4">
    <location>
        <begin position="187"/>
        <end position="288"/>
    </location>
</feature>
<dbReference type="GO" id="GO:0006665">
    <property type="term" value="P:sphingolipid metabolic process"/>
    <property type="evidence" value="ECO:0007669"/>
    <property type="project" value="InterPro"/>
</dbReference>
<feature type="transmembrane region" description="Helical" evidence="3">
    <location>
        <begin position="31"/>
        <end position="53"/>
    </location>
</feature>
<sequence length="340" mass="37310">MSEPTVYGTSSLASDERLSARTTRRRSMIKWSLVGLGVCGVCAVLAVFGLTALPEDASVSPTETTESSPQSKTPAAAAPALETKIACFQSSYVDNVTNMMEPITGLKWTHGAQPNAASVIAVDVDSKFQEIMGFGGAFTEAAALQFQKLSREKQEEVLTLYFDKDKGSAYTVWTSRQKWRPTDDGKLEVIGTGFCIDLKEIPWQGHQGLLVDCRYTQQHWTYEDSGRIRMGDYCISLNHGSTQDGVRISTDLCEDEVKPHQQWRFDAEDGTMRSLASAADQCVTAGYSFVQAAAFVTPENRKVLVVMNENTEPADFELQVGGVALETTVPQGAIRTFTWE</sequence>
<evidence type="ECO:0000313" key="6">
    <source>
        <dbReference type="Proteomes" id="UP000005238"/>
    </source>
</evidence>
<keyword evidence="1" id="KW-0732">Signal</keyword>
<dbReference type="EnsemblProtists" id="Phyra81298">
    <property type="protein sequence ID" value="Phyra81298"/>
    <property type="gene ID" value="Phyra81298"/>
</dbReference>
<dbReference type="AlphaFoldDB" id="H3GVE3"/>
<keyword evidence="2" id="KW-0378">Hydrolase</keyword>
<accession>H3GVE3</accession>
<proteinExistence type="predicted"/>
<organism evidence="5 6">
    <name type="scientific">Phytophthora ramorum</name>
    <name type="common">Sudden oak death agent</name>
    <dbReference type="NCBI Taxonomy" id="164328"/>
    <lineage>
        <taxon>Eukaryota</taxon>
        <taxon>Sar</taxon>
        <taxon>Stramenopiles</taxon>
        <taxon>Oomycota</taxon>
        <taxon>Peronosporomycetes</taxon>
        <taxon>Peronosporales</taxon>
        <taxon>Peronosporaceae</taxon>
        <taxon>Phytophthora</taxon>
    </lineage>
</organism>
<protein>
    <recommendedName>
        <fullName evidence="4">Ricin B lectin domain-containing protein</fullName>
    </recommendedName>
</protein>
<dbReference type="PANTHER" id="PTHR11069">
    <property type="entry name" value="GLUCOSYLCERAMIDASE"/>
    <property type="match status" value="1"/>
</dbReference>
<dbReference type="PANTHER" id="PTHR11069:SF23">
    <property type="entry name" value="LYSOSOMAL ACID GLUCOSYLCERAMIDASE"/>
    <property type="match status" value="1"/>
</dbReference>
<reference evidence="5" key="2">
    <citation type="submission" date="2015-06" db="UniProtKB">
        <authorList>
            <consortium name="EnsemblProtists"/>
        </authorList>
    </citation>
    <scope>IDENTIFICATION</scope>
    <source>
        <strain evidence="5">Pr102</strain>
    </source>
</reference>
<evidence type="ECO:0000256" key="1">
    <source>
        <dbReference type="ARBA" id="ARBA00022729"/>
    </source>
</evidence>
<dbReference type="InterPro" id="IPR000772">
    <property type="entry name" value="Ricin_B_lectin"/>
</dbReference>
<evidence type="ECO:0000313" key="5">
    <source>
        <dbReference type="EnsemblProtists" id="Phyra81298"/>
    </source>
</evidence>
<dbReference type="HOGENOM" id="CLU_014379_0_0_1"/>
<dbReference type="STRING" id="164328.H3GVE3"/>
<evidence type="ECO:0000256" key="3">
    <source>
        <dbReference type="SAM" id="Phobius"/>
    </source>
</evidence>
<dbReference type="VEuPathDB" id="FungiDB:KRP23_12384"/>
<evidence type="ECO:0000259" key="4">
    <source>
        <dbReference type="Pfam" id="PF00652"/>
    </source>
</evidence>
<dbReference type="FunFam" id="3.20.20.80:FF:000565">
    <property type="entry name" value="Glucosylceramidase"/>
    <property type="match status" value="1"/>
</dbReference>
<evidence type="ECO:0000256" key="2">
    <source>
        <dbReference type="ARBA" id="ARBA00022801"/>
    </source>
</evidence>
<dbReference type="Gene3D" id="2.80.10.50">
    <property type="match status" value="1"/>
</dbReference>
<dbReference type="Pfam" id="PF00652">
    <property type="entry name" value="Ricin_B_lectin"/>
    <property type="match status" value="1"/>
</dbReference>
<keyword evidence="3" id="KW-0472">Membrane</keyword>
<dbReference type="GO" id="GO:0004348">
    <property type="term" value="F:glucosylceramidase activity"/>
    <property type="evidence" value="ECO:0007669"/>
    <property type="project" value="InterPro"/>
</dbReference>
<dbReference type="EMBL" id="DS566055">
    <property type="status" value="NOT_ANNOTATED_CDS"/>
    <property type="molecule type" value="Genomic_DNA"/>
</dbReference>
<dbReference type="eggNOG" id="KOG2566">
    <property type="taxonomic scope" value="Eukaryota"/>
</dbReference>
<keyword evidence="3" id="KW-0812">Transmembrane</keyword>
<dbReference type="PROSITE" id="PS50231">
    <property type="entry name" value="RICIN_B_LECTIN"/>
    <property type="match status" value="1"/>
</dbReference>